<name>A0A366XNE1_9BACI</name>
<dbReference type="SUPFAM" id="SSF52091">
    <property type="entry name" value="SpoIIaa-like"/>
    <property type="match status" value="1"/>
</dbReference>
<sequence length="108" mass="12140">MKIDHQVEGNTHYVILNGEIDAYTAPQLRKQLIPLTEKEGETVIIDLANVDYMDSTGLGIFVGALKSARTHNSGLKLRNMTKRVERLFEITGLLEVLDIESNVKEETQ</sequence>
<dbReference type="PANTHER" id="PTHR33495">
    <property type="entry name" value="ANTI-SIGMA FACTOR ANTAGONIST TM_1081-RELATED-RELATED"/>
    <property type="match status" value="1"/>
</dbReference>
<comment type="function">
    <text evidence="3">Positive regulator of sigma-B activity. Non-phosphorylated RsbV binds to RsbW, preventing its association with sigma-B. When phosphorylated, releases RsbW, which is then free to complex with and inactivate sigma-B.</text>
</comment>
<dbReference type="Gene3D" id="3.30.750.24">
    <property type="entry name" value="STAS domain"/>
    <property type="match status" value="1"/>
</dbReference>
<feature type="domain" description="STAS" evidence="5">
    <location>
        <begin position="1"/>
        <end position="108"/>
    </location>
</feature>
<evidence type="ECO:0000256" key="2">
    <source>
        <dbReference type="ARBA" id="ARBA00022553"/>
    </source>
</evidence>
<dbReference type="AlphaFoldDB" id="A0A366XNE1"/>
<dbReference type="InterPro" id="IPR002645">
    <property type="entry name" value="STAS_dom"/>
</dbReference>
<dbReference type="InterPro" id="IPR003658">
    <property type="entry name" value="Anti-sigma_ant"/>
</dbReference>
<dbReference type="CDD" id="cd07043">
    <property type="entry name" value="STAS_anti-anti-sigma_factors"/>
    <property type="match status" value="1"/>
</dbReference>
<dbReference type="RefSeq" id="WP_113808003.1">
    <property type="nucleotide sequence ID" value="NZ_QOCW01000029.1"/>
</dbReference>
<accession>A0A366XNE1</accession>
<protein>
    <recommendedName>
        <fullName evidence="4">Anti-sigma factor antagonist</fullName>
    </recommendedName>
</protein>
<dbReference type="Pfam" id="PF01740">
    <property type="entry name" value="STAS"/>
    <property type="match status" value="1"/>
</dbReference>
<organism evidence="6 7">
    <name type="scientific">Bacillus taeanensis</name>
    <dbReference type="NCBI Taxonomy" id="273032"/>
    <lineage>
        <taxon>Bacteria</taxon>
        <taxon>Bacillati</taxon>
        <taxon>Bacillota</taxon>
        <taxon>Bacilli</taxon>
        <taxon>Bacillales</taxon>
        <taxon>Bacillaceae</taxon>
        <taxon>Bacillus</taxon>
    </lineage>
</organism>
<comment type="similarity">
    <text evidence="1 4">Belongs to the anti-sigma-factor antagonist family.</text>
</comment>
<evidence type="ECO:0000256" key="3">
    <source>
        <dbReference type="ARBA" id="ARBA00024670"/>
    </source>
</evidence>
<comment type="caution">
    <text evidence="6">The sequence shown here is derived from an EMBL/GenBank/DDBJ whole genome shotgun (WGS) entry which is preliminary data.</text>
</comment>
<evidence type="ECO:0000256" key="1">
    <source>
        <dbReference type="ARBA" id="ARBA00009013"/>
    </source>
</evidence>
<dbReference type="PROSITE" id="PS50801">
    <property type="entry name" value="STAS"/>
    <property type="match status" value="1"/>
</dbReference>
<dbReference type="OrthoDB" id="9793697at2"/>
<evidence type="ECO:0000259" key="5">
    <source>
        <dbReference type="PROSITE" id="PS50801"/>
    </source>
</evidence>
<proteinExistence type="inferred from homology"/>
<dbReference type="NCBIfam" id="TIGR00377">
    <property type="entry name" value="ant_ant_sig"/>
    <property type="match status" value="1"/>
</dbReference>
<dbReference type="PANTHER" id="PTHR33495:SF9">
    <property type="entry name" value="ANTI-SIGMA-B FACTOR ANTAGONIST"/>
    <property type="match status" value="1"/>
</dbReference>
<dbReference type="Proteomes" id="UP000253314">
    <property type="component" value="Unassembled WGS sequence"/>
</dbReference>
<reference evidence="6 7" key="1">
    <citation type="submission" date="2018-07" db="EMBL/GenBank/DDBJ databases">
        <title>Lottiidibacillus patelloidae gen. nov., sp. nov., isolated from the intestinal tract of a marine limpet and the reclassification of B. taeanensis BH030017T, B. algicola KMM 3737T and B. hwajinpoensis SW-72T as genus Lottiidibacillus.</title>
        <authorList>
            <person name="Liu R."/>
            <person name="Huang Z."/>
        </authorList>
    </citation>
    <scope>NUCLEOTIDE SEQUENCE [LARGE SCALE GENOMIC DNA]</scope>
    <source>
        <strain evidence="6 7">BH030017</strain>
    </source>
</reference>
<gene>
    <name evidence="6" type="ORF">DS031_20105</name>
</gene>
<dbReference type="InterPro" id="IPR036513">
    <property type="entry name" value="STAS_dom_sf"/>
</dbReference>
<evidence type="ECO:0000256" key="4">
    <source>
        <dbReference type="RuleBase" id="RU003749"/>
    </source>
</evidence>
<dbReference type="GO" id="GO:0043856">
    <property type="term" value="F:anti-sigma factor antagonist activity"/>
    <property type="evidence" value="ECO:0007669"/>
    <property type="project" value="InterPro"/>
</dbReference>
<keyword evidence="7" id="KW-1185">Reference proteome</keyword>
<evidence type="ECO:0000313" key="6">
    <source>
        <dbReference type="EMBL" id="RBW67860.1"/>
    </source>
</evidence>
<keyword evidence="2" id="KW-0597">Phosphoprotein</keyword>
<evidence type="ECO:0000313" key="7">
    <source>
        <dbReference type="Proteomes" id="UP000253314"/>
    </source>
</evidence>
<dbReference type="EMBL" id="QOCW01000029">
    <property type="protein sequence ID" value="RBW67860.1"/>
    <property type="molecule type" value="Genomic_DNA"/>
</dbReference>